<feature type="transmembrane region" description="Helical" evidence="1">
    <location>
        <begin position="60"/>
        <end position="81"/>
    </location>
</feature>
<reference evidence="2 3" key="1">
    <citation type="submission" date="2018-08" db="EMBL/GenBank/DDBJ databases">
        <title>Parvularcula sp. SM1705, isolated from surface water of the South Sea China.</title>
        <authorList>
            <person name="Sun L."/>
        </authorList>
    </citation>
    <scope>NUCLEOTIDE SEQUENCE [LARGE SCALE GENOMIC DNA]</scope>
    <source>
        <strain evidence="2 3">SM1705</strain>
    </source>
</reference>
<gene>
    <name evidence="2" type="ORF">DX908_09965</name>
</gene>
<feature type="transmembrane region" description="Helical" evidence="1">
    <location>
        <begin position="336"/>
        <end position="357"/>
    </location>
</feature>
<evidence type="ECO:0000313" key="3">
    <source>
        <dbReference type="Proteomes" id="UP000264589"/>
    </source>
</evidence>
<dbReference type="OrthoDB" id="9770600at2"/>
<sequence length="388" mass="42478">MTDQLGIQGDVRPEDEPLPFLSNFQDIFLSIGLIIFLVGISILAVTIGESLITNSDTAPWVIAGLCGAVLAVVWVLSEVIVRKRRRILPGIILCVTFMWLIQAIGMNIYAGTFGERIEDDFDSIEWVDPDIDDSQVTHEALRKVAASARDTLPWSAKGFFLAMPVLMLAGAFIYYRRFQLPFSSAMVGLSTISVAFTFLLFAFPYDILRFLPLIGFLSGLAMLIGGIHFDMRDPERVTRWSGNGFWLHFFAAPMLLSSVLFISYFGISFSVPDMVAGDFEFWEKNPFTVQQSIVTLTIIGIFAVISLLLNRRALVVSGLVSAGIAIWIIVDATGLGGAQVAALTLILLGGGILFLGLGWNGARKMLLALVPSSGVWGRIFPRVDNVDG</sequence>
<organism evidence="2 3">
    <name type="scientific">Parvularcula marina</name>
    <dbReference type="NCBI Taxonomy" id="2292771"/>
    <lineage>
        <taxon>Bacteria</taxon>
        <taxon>Pseudomonadati</taxon>
        <taxon>Pseudomonadota</taxon>
        <taxon>Alphaproteobacteria</taxon>
        <taxon>Parvularculales</taxon>
        <taxon>Parvularculaceae</taxon>
        <taxon>Parvularcula</taxon>
    </lineage>
</organism>
<feature type="transmembrane region" description="Helical" evidence="1">
    <location>
        <begin position="207"/>
        <end position="224"/>
    </location>
</feature>
<name>A0A371RJE0_9PROT</name>
<keyword evidence="1" id="KW-0812">Transmembrane</keyword>
<dbReference type="InParanoid" id="A0A371RJE0"/>
<keyword evidence="3" id="KW-1185">Reference proteome</keyword>
<keyword evidence="1" id="KW-1133">Transmembrane helix</keyword>
<feature type="transmembrane region" description="Helical" evidence="1">
    <location>
        <begin position="158"/>
        <end position="175"/>
    </location>
</feature>
<protein>
    <submittedName>
        <fullName evidence="2">Uncharacterized protein</fullName>
    </submittedName>
</protein>
<dbReference type="EMBL" id="QUQO01000001">
    <property type="protein sequence ID" value="RFB05561.1"/>
    <property type="molecule type" value="Genomic_DNA"/>
</dbReference>
<keyword evidence="1" id="KW-0472">Membrane</keyword>
<feature type="transmembrane region" description="Helical" evidence="1">
    <location>
        <begin position="287"/>
        <end position="308"/>
    </location>
</feature>
<feature type="transmembrane region" description="Helical" evidence="1">
    <location>
        <begin position="88"/>
        <end position="110"/>
    </location>
</feature>
<accession>A0A371RJE0</accession>
<proteinExistence type="predicted"/>
<feature type="transmembrane region" description="Helical" evidence="1">
    <location>
        <begin position="313"/>
        <end position="330"/>
    </location>
</feature>
<dbReference type="Proteomes" id="UP000264589">
    <property type="component" value="Unassembled WGS sequence"/>
</dbReference>
<feature type="transmembrane region" description="Helical" evidence="1">
    <location>
        <begin position="27"/>
        <end position="48"/>
    </location>
</feature>
<dbReference type="RefSeq" id="WP_116392194.1">
    <property type="nucleotide sequence ID" value="NZ_QUQO01000001.1"/>
</dbReference>
<dbReference type="AlphaFoldDB" id="A0A371RJE0"/>
<evidence type="ECO:0000256" key="1">
    <source>
        <dbReference type="SAM" id="Phobius"/>
    </source>
</evidence>
<feature type="transmembrane region" description="Helical" evidence="1">
    <location>
        <begin position="245"/>
        <end position="267"/>
    </location>
</feature>
<evidence type="ECO:0000313" key="2">
    <source>
        <dbReference type="EMBL" id="RFB05561.1"/>
    </source>
</evidence>
<comment type="caution">
    <text evidence="2">The sequence shown here is derived from an EMBL/GenBank/DDBJ whole genome shotgun (WGS) entry which is preliminary data.</text>
</comment>
<feature type="transmembrane region" description="Helical" evidence="1">
    <location>
        <begin position="182"/>
        <end position="201"/>
    </location>
</feature>